<sequence length="1598" mass="176771">MGPDPIIIKISCLACQLHVNPSIQGAGPVPPHARVPKIEPGIVTIPDVGTCIVPSREVPTCKTGTYVVYHSFINFALIVGPLSVLIDWDCRCIVAARHRESRNLPVQADQIRSGQIKSNQIFDLTHSAQRLPHTTPFACPYPALPCCGLEEPTRDNGSRLLRDLTTSCCLEHRPWAVAAYTDRTPLPRTVSPAMPFLRRRGVMASESDMRRHTTVFDPKSPADAFPNPLPAGHRLENGAPSQDSNSGTLSADPTSGQTITHDPDADVDAARFSQSSYDRSESPPIQDETPRHRRFSMLRFRNASDPQLSSRWRQQQQAAEKPPPMPEPPTIITTAPTMPALGSTTLNKKSGVRNPLRMRRSMDVPRGQQDHMPRVKVLSGTKKEKRAIIGQRTDSLASKHTVTFEEPSKPTTPVSAAPAMTEDPGSTLAMPAHRLSESSRSESGSTDHMGHFQPNTSSSSLFRFGRRKQKQPEPLFPMSHLPQRSKTPTLSVTNSNAPSLPRNSTSTTHIVDAPRPSTGHDRSTPLGSPGHGLGSLNTKVAGSPATALFRPSSRNSGQSSPTRANLGLRGRSSTMSSLGESFVDPQHPGLPRTSSSTGRKSFGDLLGLGRMRQNTELSRHGALTPATAGSGTSKNNSFQLTRESVALPERREDETPAKFLARIEGLLPRGAIASALSKETDTFYASVLRSYMRSFSFFEEPMDMAIRKLLMEAELPKETQQIDRCLQAFANRYHECNPGIYATPDQAYFIAFSLLILHTDVFNKNNKHKMQKVDYLKNTRGEGIFDDVLECFYDNISYTPFIHLEEDLHANGDRTGSLRLKKKSVFPTAIAEPKRSRDLLDPYTLILDGKLDILRPPLKDQIPLEEHYSYLGTANRLSLKELQKTFFKTGILQIISARSRPDAFMTEKTQNNPDAAHPGIVDIKVTKVGLLWRKEVTKRRTRSPWQEWGAILTGAQLYFFRNAGWVKNLLHQHETHVKSGNDGVPLIFKPPLEQFKPDALMSTEGAVALWDTNYKRHKNAFVYVRHGGLEEVLLAQSEEDRNDWLAKLNYAAAFKTSGVRMRGVVGGNYEGQNRRAIRRLDSAGVTQLIQTPTGEVAINRSKIDHQMARDILLARRVTIRQRIEEAEEKLEIAQKQLETQLRNARHLLVLAPIQEKTREQVCNAAAKIIAQLRWSRIDFWKLKCHRDILAMDLFEDKEMNGDIRENSPDRAPAPVDTKGSNSIAIDQAQQSSPPASPPQPSELDHQPESESPSREVFHTPPTSATSPAFENRPNSRLGHSSIRKTSVSSVASFRPATTSHPQEASASPHRPNTGVIDDESVEDEHERHVLEQAGLLELESTRTSDRRPSSAYTTDDTPDRGKRGSIGGTDKARRSLQRTLRDGAGHISHHRSKKGKDSASIGGVSDDSTRDEVLFRGTGSFTVHGKKASVINFGNELQGIATDEHIKHRKQTQQVDEAESRSPTSTDDDFHSLLSRLPGPSGRRGSATSASTATARSFRDLHRKYSSRTSKALASGNLVVPSDEDSDAALSFSDGRRSPLPPLDDEEDEDRALETPQPRFYTPEPLGSPTKANKPLDAEEDAEESSRFHSSAVQEVHA</sequence>
<feature type="compositionally biased region" description="Polar residues" evidence="2">
    <location>
        <begin position="1588"/>
        <end position="1598"/>
    </location>
</feature>
<keyword evidence="1" id="KW-0175">Coiled coil</keyword>
<feature type="compositionally biased region" description="Polar residues" evidence="2">
    <location>
        <begin position="1260"/>
        <end position="1305"/>
    </location>
</feature>
<dbReference type="GO" id="GO:0032012">
    <property type="term" value="P:regulation of ARF protein signal transduction"/>
    <property type="evidence" value="ECO:0007669"/>
    <property type="project" value="InterPro"/>
</dbReference>
<feature type="region of interest" description="Disordered" evidence="2">
    <location>
        <begin position="1200"/>
        <end position="1219"/>
    </location>
</feature>
<name>A0A553HY94_9PEZI</name>
<proteinExistence type="predicted"/>
<dbReference type="STRING" id="2512241.A0A553HY94"/>
<dbReference type="OrthoDB" id="430364at2759"/>
<feature type="coiled-coil region" evidence="1">
    <location>
        <begin position="1109"/>
        <end position="1147"/>
    </location>
</feature>
<feature type="region of interest" description="Disordered" evidence="2">
    <location>
        <begin position="1442"/>
        <end position="1598"/>
    </location>
</feature>
<feature type="compositionally biased region" description="Basic and acidic residues" evidence="2">
    <location>
        <begin position="1242"/>
        <end position="1257"/>
    </location>
</feature>
<evidence type="ECO:0000259" key="4">
    <source>
        <dbReference type="PROSITE" id="PS50190"/>
    </source>
</evidence>
<evidence type="ECO:0000256" key="2">
    <source>
        <dbReference type="SAM" id="MobiDB-lite"/>
    </source>
</evidence>
<dbReference type="Gene3D" id="2.30.29.30">
    <property type="entry name" value="Pleckstrin-homology domain (PH domain)/Phosphotyrosine-binding domain (PTB)"/>
    <property type="match status" value="1"/>
</dbReference>
<feature type="region of interest" description="Disordered" evidence="2">
    <location>
        <begin position="399"/>
        <end position="604"/>
    </location>
</feature>
<dbReference type="Gene3D" id="1.10.1000.11">
    <property type="entry name" value="Arf Nucleotide-binding Site Opener,domain 2"/>
    <property type="match status" value="1"/>
</dbReference>
<evidence type="ECO:0000313" key="6">
    <source>
        <dbReference type="Proteomes" id="UP000319160"/>
    </source>
</evidence>
<organism evidence="5 6">
    <name type="scientific">Xylaria flabelliformis</name>
    <dbReference type="NCBI Taxonomy" id="2512241"/>
    <lineage>
        <taxon>Eukaryota</taxon>
        <taxon>Fungi</taxon>
        <taxon>Dikarya</taxon>
        <taxon>Ascomycota</taxon>
        <taxon>Pezizomycotina</taxon>
        <taxon>Sordariomycetes</taxon>
        <taxon>Xylariomycetidae</taxon>
        <taxon>Xylariales</taxon>
        <taxon>Xylariaceae</taxon>
        <taxon>Xylaria</taxon>
    </lineage>
</organism>
<dbReference type="PROSITE" id="PS50190">
    <property type="entry name" value="SEC7"/>
    <property type="match status" value="1"/>
</dbReference>
<dbReference type="PANTHER" id="PTHR10663">
    <property type="entry name" value="GUANYL-NUCLEOTIDE EXCHANGE FACTOR"/>
    <property type="match status" value="1"/>
</dbReference>
<dbReference type="Proteomes" id="UP000319160">
    <property type="component" value="Unassembled WGS sequence"/>
</dbReference>
<feature type="compositionally biased region" description="Polar residues" evidence="2">
    <location>
        <begin position="552"/>
        <end position="563"/>
    </location>
</feature>
<accession>A0A553HY94</accession>
<dbReference type="SUPFAM" id="SSF50729">
    <property type="entry name" value="PH domain-like"/>
    <property type="match status" value="1"/>
</dbReference>
<feature type="region of interest" description="Disordered" evidence="2">
    <location>
        <begin position="204"/>
        <end position="265"/>
    </location>
</feature>
<feature type="region of interest" description="Disordered" evidence="2">
    <location>
        <begin position="301"/>
        <end position="329"/>
    </location>
</feature>
<dbReference type="InterPro" id="IPR011993">
    <property type="entry name" value="PH-like_dom_sf"/>
</dbReference>
<feature type="compositionally biased region" description="Low complexity" evidence="2">
    <location>
        <begin position="1478"/>
        <end position="1496"/>
    </location>
</feature>
<dbReference type="InterPro" id="IPR001849">
    <property type="entry name" value="PH_domain"/>
</dbReference>
<feature type="compositionally biased region" description="Polar residues" evidence="2">
    <location>
        <begin position="239"/>
        <end position="260"/>
    </location>
</feature>
<evidence type="ECO:0000256" key="1">
    <source>
        <dbReference type="SAM" id="Coils"/>
    </source>
</evidence>
<dbReference type="InterPro" id="IPR035999">
    <property type="entry name" value="Sec7_dom_sf"/>
</dbReference>
<dbReference type="SMART" id="SM00222">
    <property type="entry name" value="Sec7"/>
    <property type="match status" value="1"/>
</dbReference>
<dbReference type="PROSITE" id="PS50003">
    <property type="entry name" value="PH_DOMAIN"/>
    <property type="match status" value="1"/>
</dbReference>
<dbReference type="CDD" id="cd00171">
    <property type="entry name" value="Sec7"/>
    <property type="match status" value="1"/>
</dbReference>
<dbReference type="InterPro" id="IPR000904">
    <property type="entry name" value="Sec7_dom"/>
</dbReference>
<comment type="caution">
    <text evidence="5">The sequence shown here is derived from an EMBL/GenBank/DDBJ whole genome shotgun (WGS) entry which is preliminary data.</text>
</comment>
<evidence type="ECO:0000259" key="3">
    <source>
        <dbReference type="PROSITE" id="PS50003"/>
    </source>
</evidence>
<dbReference type="InterPro" id="IPR023394">
    <property type="entry name" value="Sec7_C_sf"/>
</dbReference>
<dbReference type="EMBL" id="VFLP01000032">
    <property type="protein sequence ID" value="TRX92926.1"/>
    <property type="molecule type" value="Genomic_DNA"/>
</dbReference>
<keyword evidence="6" id="KW-1185">Reference proteome</keyword>
<dbReference type="GO" id="GO:0005085">
    <property type="term" value="F:guanyl-nucleotide exchange factor activity"/>
    <property type="evidence" value="ECO:0007669"/>
    <property type="project" value="InterPro"/>
</dbReference>
<gene>
    <name evidence="5" type="ORF">FHL15_006064</name>
</gene>
<dbReference type="PANTHER" id="PTHR10663:SF405">
    <property type="entry name" value="ARF GUANINE NUCLEOTIDE EXCHANGE FACTOR SYT1"/>
    <property type="match status" value="1"/>
</dbReference>
<dbReference type="SMART" id="SM00233">
    <property type="entry name" value="PH"/>
    <property type="match status" value="1"/>
</dbReference>
<reference evidence="6" key="1">
    <citation type="submission" date="2019-06" db="EMBL/GenBank/DDBJ databases">
        <title>Draft genome sequence of the griseofulvin-producing fungus Xylaria cubensis strain G536.</title>
        <authorList>
            <person name="Mead M.E."/>
            <person name="Raja H.A."/>
            <person name="Steenwyk J.L."/>
            <person name="Knowles S.L."/>
            <person name="Oberlies N.H."/>
            <person name="Rokas A."/>
        </authorList>
    </citation>
    <scope>NUCLEOTIDE SEQUENCE [LARGE SCALE GENOMIC DNA]</scope>
    <source>
        <strain evidence="6">G536</strain>
    </source>
</reference>
<evidence type="ECO:0000313" key="5">
    <source>
        <dbReference type="EMBL" id="TRX92926.1"/>
    </source>
</evidence>
<feature type="compositionally biased region" description="Polar residues" evidence="2">
    <location>
        <begin position="482"/>
        <end position="509"/>
    </location>
</feature>
<feature type="compositionally biased region" description="Basic and acidic residues" evidence="2">
    <location>
        <begin position="1339"/>
        <end position="1348"/>
    </location>
</feature>
<feature type="region of interest" description="Disordered" evidence="2">
    <location>
        <begin position="1225"/>
        <end position="1410"/>
    </location>
</feature>
<dbReference type="SUPFAM" id="SSF48425">
    <property type="entry name" value="Sec7 domain"/>
    <property type="match status" value="1"/>
</dbReference>
<dbReference type="Pfam" id="PF01369">
    <property type="entry name" value="Sec7"/>
    <property type="match status" value="1"/>
</dbReference>
<protein>
    <recommendedName>
        <fullName evidence="7">SEC7 domain-containing protein</fullName>
    </recommendedName>
</protein>
<feature type="domain" description="SEC7" evidence="4">
    <location>
        <begin position="640"/>
        <end position="799"/>
    </location>
</feature>
<feature type="region of interest" description="Disordered" evidence="2">
    <location>
        <begin position="273"/>
        <end position="292"/>
    </location>
</feature>
<feature type="compositionally biased region" description="Polar residues" evidence="2">
    <location>
        <begin position="304"/>
        <end position="313"/>
    </location>
</feature>
<evidence type="ECO:0008006" key="7">
    <source>
        <dbReference type="Google" id="ProtNLM"/>
    </source>
</evidence>
<feature type="domain" description="PH" evidence="3">
    <location>
        <begin position="924"/>
        <end position="1053"/>
    </location>
</feature>